<dbReference type="InterPro" id="IPR001362">
    <property type="entry name" value="Glyco_hydro_32"/>
</dbReference>
<name>A0A248XBH5_LITCN</name>
<dbReference type="AlphaFoldDB" id="A0A248XBH5"/>
<dbReference type="SMART" id="SM00640">
    <property type="entry name" value="Glyco_32"/>
    <property type="match status" value="1"/>
</dbReference>
<evidence type="ECO:0000313" key="8">
    <source>
        <dbReference type="EMBL" id="ASW25864.1"/>
    </source>
</evidence>
<feature type="signal peptide" evidence="5">
    <location>
        <begin position="1"/>
        <end position="27"/>
    </location>
</feature>
<evidence type="ECO:0000256" key="5">
    <source>
        <dbReference type="SAM" id="SignalP"/>
    </source>
</evidence>
<dbReference type="FunFam" id="2.60.120.560:FF:000002">
    <property type="entry name" value="Beta-fructofuranosidase, insoluble isoenzyme CWINV1"/>
    <property type="match status" value="1"/>
</dbReference>
<dbReference type="InterPro" id="IPR013148">
    <property type="entry name" value="Glyco_hydro_32_N"/>
</dbReference>
<dbReference type="EMBL" id="KX981207">
    <property type="protein sequence ID" value="ASW25864.1"/>
    <property type="molecule type" value="mRNA"/>
</dbReference>
<keyword evidence="3 4" id="KW-0326">Glycosidase</keyword>
<evidence type="ECO:0000259" key="7">
    <source>
        <dbReference type="Pfam" id="PF08244"/>
    </source>
</evidence>
<dbReference type="Gene3D" id="2.115.10.20">
    <property type="entry name" value="Glycosyl hydrolase domain, family 43"/>
    <property type="match status" value="1"/>
</dbReference>
<dbReference type="PROSITE" id="PS00609">
    <property type="entry name" value="GLYCOSYL_HYDROL_F32"/>
    <property type="match status" value="1"/>
</dbReference>
<comment type="similarity">
    <text evidence="1 4">Belongs to the glycosyl hydrolase 32 family.</text>
</comment>
<feature type="domain" description="Glycosyl hydrolase family 32 N-terminal" evidence="6">
    <location>
        <begin position="52"/>
        <end position="369"/>
    </location>
</feature>
<sequence>MEISKYLSVFAIFVTCLCAISNNGVHASHKVFPELQSLSAVKVRHVHRTCYHFQPPKHWINDPNGPMYYNGIYHFFYQYNPKGAVWGNIVWAHSVSKDLINWVAMEPAIYPSKPFDINGCWSGSATILPGNKPVILYTGIDPQQRQVQNYAVPSNLSDPYLRKWTKPDNNPLVVPDHGINASAFRDPTTAWLGSDGHWRILVGGKRKRRGMAFLYRSRDFVNWVKAKHPLHSSPNTGMWECPDFYPVSVTGKSGLDTSVMGQNVKHVLKVSLDVTRYEYYTVGRYVRNEDRYVPDNTSADGWSGLRYDYGNFYASKTFFDAAKNRRILWGWANESDTRLDDVEKGWAGIQAIPRMVWLDDSGKQLLQWPIKELETLRGKNVRLRNKVLKSGENVEVKGITAAQADVDVTFSLQSLDKAEKFDPTWTDAQEVCSKMGTQVKGRVGPFGLLTLASKKLEEYTPVFFRIFKAPNKHVVLMCSDARSSSLEGGLYKPPFAGFVDVDLSDKKLSLRSLIDHSVVESFGAGGKTCITSRVYPTLAVYEGAHLLAFNNGTETVTVENLNAWSMKKPVEMN</sequence>
<evidence type="ECO:0000256" key="1">
    <source>
        <dbReference type="ARBA" id="ARBA00009902"/>
    </source>
</evidence>
<evidence type="ECO:0000256" key="3">
    <source>
        <dbReference type="ARBA" id="ARBA00023295"/>
    </source>
</evidence>
<feature type="domain" description="Glycosyl hydrolase family 32 C-terminal" evidence="7">
    <location>
        <begin position="372"/>
        <end position="565"/>
    </location>
</feature>
<feature type="chain" id="PRO_5012715820" evidence="5">
    <location>
        <begin position="28"/>
        <end position="573"/>
    </location>
</feature>
<dbReference type="SUPFAM" id="SSF75005">
    <property type="entry name" value="Arabinanase/levansucrase/invertase"/>
    <property type="match status" value="1"/>
</dbReference>
<dbReference type="Pfam" id="PF08244">
    <property type="entry name" value="Glyco_hydro_32C"/>
    <property type="match status" value="1"/>
</dbReference>
<dbReference type="CDD" id="cd18624">
    <property type="entry name" value="GH32_Fruct1-like"/>
    <property type="match status" value="1"/>
</dbReference>
<accession>A0A248XBH5</accession>
<dbReference type="InterPro" id="IPR050551">
    <property type="entry name" value="Fructan_Metab_Enzymes"/>
</dbReference>
<dbReference type="PANTHER" id="PTHR31953">
    <property type="entry name" value="BETA-FRUCTOFURANOSIDASE, INSOLUBLE ISOENZYME CWINV1-RELATED"/>
    <property type="match status" value="1"/>
</dbReference>
<dbReference type="InterPro" id="IPR023296">
    <property type="entry name" value="Glyco_hydro_beta-prop_sf"/>
</dbReference>
<dbReference type="InterPro" id="IPR013189">
    <property type="entry name" value="Glyco_hydro_32_C"/>
</dbReference>
<dbReference type="InterPro" id="IPR013320">
    <property type="entry name" value="ConA-like_dom_sf"/>
</dbReference>
<dbReference type="GO" id="GO:0004553">
    <property type="term" value="F:hydrolase activity, hydrolyzing O-glycosyl compounds"/>
    <property type="evidence" value="ECO:0007669"/>
    <property type="project" value="InterPro"/>
</dbReference>
<dbReference type="Gene3D" id="2.60.120.560">
    <property type="entry name" value="Exo-inulinase, domain 1"/>
    <property type="match status" value="1"/>
</dbReference>
<keyword evidence="2 4" id="KW-0378">Hydrolase</keyword>
<reference evidence="8" key="1">
    <citation type="submission" date="2016-10" db="EMBL/GenBank/DDBJ databases">
        <authorList>
            <person name="Varghese N."/>
        </authorList>
    </citation>
    <scope>NUCLEOTIDE SEQUENCE</scope>
</reference>
<evidence type="ECO:0000259" key="6">
    <source>
        <dbReference type="Pfam" id="PF00251"/>
    </source>
</evidence>
<dbReference type="FunFam" id="2.115.10.20:FF:000001">
    <property type="entry name" value="Beta-fructofuranosidase, insoluble isoenzyme CWINV1"/>
    <property type="match status" value="1"/>
</dbReference>
<evidence type="ECO:0000256" key="2">
    <source>
        <dbReference type="ARBA" id="ARBA00022801"/>
    </source>
</evidence>
<keyword evidence="5" id="KW-0732">Signal</keyword>
<dbReference type="Pfam" id="PF00251">
    <property type="entry name" value="Glyco_hydro_32N"/>
    <property type="match status" value="1"/>
</dbReference>
<proteinExistence type="evidence at transcript level"/>
<protein>
    <submittedName>
        <fullName evidence="8">Beta-fructofuranosidase, insoluble isoenzyme CWINV2</fullName>
    </submittedName>
</protein>
<dbReference type="GO" id="GO:0005975">
    <property type="term" value="P:carbohydrate metabolic process"/>
    <property type="evidence" value="ECO:0007669"/>
    <property type="project" value="InterPro"/>
</dbReference>
<evidence type="ECO:0000256" key="4">
    <source>
        <dbReference type="RuleBase" id="RU362110"/>
    </source>
</evidence>
<dbReference type="SUPFAM" id="SSF49899">
    <property type="entry name" value="Concanavalin A-like lectins/glucanases"/>
    <property type="match status" value="1"/>
</dbReference>
<dbReference type="InterPro" id="IPR018053">
    <property type="entry name" value="Glyco_hydro_32_AS"/>
</dbReference>
<organism evidence="8">
    <name type="scientific">Litchi chinensis</name>
    <name type="common">Lychee</name>
    <dbReference type="NCBI Taxonomy" id="151069"/>
    <lineage>
        <taxon>Eukaryota</taxon>
        <taxon>Viridiplantae</taxon>
        <taxon>Streptophyta</taxon>
        <taxon>Embryophyta</taxon>
        <taxon>Tracheophyta</taxon>
        <taxon>Spermatophyta</taxon>
        <taxon>Magnoliopsida</taxon>
        <taxon>eudicotyledons</taxon>
        <taxon>Gunneridae</taxon>
        <taxon>Pentapetalae</taxon>
        <taxon>rosids</taxon>
        <taxon>malvids</taxon>
        <taxon>Sapindales</taxon>
        <taxon>Sapindaceae</taxon>
        <taxon>Litchi</taxon>
    </lineage>
</organism>